<evidence type="ECO:0000313" key="8">
    <source>
        <dbReference type="Proteomes" id="UP001158067"/>
    </source>
</evidence>
<evidence type="ECO:0000313" key="7">
    <source>
        <dbReference type="EMBL" id="SMP43737.1"/>
    </source>
</evidence>
<dbReference type="PANTHER" id="PTHR10963:SF55">
    <property type="entry name" value="GLYCOSIDE HYDROLASE FAMILY 16 PROTEIN"/>
    <property type="match status" value="1"/>
</dbReference>
<feature type="domain" description="GH16" evidence="6">
    <location>
        <begin position="21"/>
        <end position="284"/>
    </location>
</feature>
<evidence type="ECO:0000256" key="4">
    <source>
        <dbReference type="ARBA" id="ARBA00023295"/>
    </source>
</evidence>
<evidence type="ECO:0000256" key="2">
    <source>
        <dbReference type="ARBA" id="ARBA00022729"/>
    </source>
</evidence>
<comment type="similarity">
    <text evidence="1">Belongs to the glycosyl hydrolase 16 family.</text>
</comment>
<dbReference type="PROSITE" id="PS51762">
    <property type="entry name" value="GH16_2"/>
    <property type="match status" value="1"/>
</dbReference>
<dbReference type="Pfam" id="PF00722">
    <property type="entry name" value="Glyco_hydro_16"/>
    <property type="match status" value="1"/>
</dbReference>
<dbReference type="InterPro" id="IPR050546">
    <property type="entry name" value="Glycosyl_Hydrlase_16"/>
</dbReference>
<dbReference type="EMBL" id="FXUG01000001">
    <property type="protein sequence ID" value="SMP43737.1"/>
    <property type="molecule type" value="Genomic_DNA"/>
</dbReference>
<reference evidence="7 8" key="1">
    <citation type="submission" date="2017-05" db="EMBL/GenBank/DDBJ databases">
        <authorList>
            <person name="Varghese N."/>
            <person name="Submissions S."/>
        </authorList>
    </citation>
    <scope>NUCLEOTIDE SEQUENCE [LARGE SCALE GENOMIC DNA]</scope>
    <source>
        <strain evidence="7 8">DSM 25457</strain>
    </source>
</reference>
<dbReference type="PANTHER" id="PTHR10963">
    <property type="entry name" value="GLYCOSYL HYDROLASE-RELATED"/>
    <property type="match status" value="1"/>
</dbReference>
<keyword evidence="8" id="KW-1185">Reference proteome</keyword>
<dbReference type="PIRSF" id="PIRSF001097">
    <property type="entry name" value="Agarase"/>
    <property type="match status" value="1"/>
</dbReference>
<feature type="signal peptide" evidence="5">
    <location>
        <begin position="1"/>
        <end position="23"/>
    </location>
</feature>
<dbReference type="InterPro" id="IPR013320">
    <property type="entry name" value="ConA-like_dom_sf"/>
</dbReference>
<protein>
    <submittedName>
        <fullName evidence="7">Glycosyl hydrolases family 16</fullName>
    </submittedName>
</protein>
<dbReference type="GO" id="GO:0016787">
    <property type="term" value="F:hydrolase activity"/>
    <property type="evidence" value="ECO:0007669"/>
    <property type="project" value="UniProtKB-KW"/>
</dbReference>
<evidence type="ECO:0000256" key="1">
    <source>
        <dbReference type="ARBA" id="ARBA00006865"/>
    </source>
</evidence>
<evidence type="ECO:0000259" key="6">
    <source>
        <dbReference type="PROSITE" id="PS51762"/>
    </source>
</evidence>
<dbReference type="Proteomes" id="UP001158067">
    <property type="component" value="Unassembled WGS sequence"/>
</dbReference>
<dbReference type="InterPro" id="IPR016287">
    <property type="entry name" value="Beta_agarase"/>
</dbReference>
<dbReference type="Gene3D" id="2.60.120.200">
    <property type="match status" value="1"/>
</dbReference>
<keyword evidence="2 5" id="KW-0732">Signal</keyword>
<dbReference type="InterPro" id="IPR000757">
    <property type="entry name" value="Beta-glucanase-like"/>
</dbReference>
<name>A0ABY1PRD5_9BACT</name>
<accession>A0ABY1PRD5</accession>
<feature type="chain" id="PRO_5046642298" evidence="5">
    <location>
        <begin position="24"/>
        <end position="285"/>
    </location>
</feature>
<dbReference type="RefSeq" id="WP_283431137.1">
    <property type="nucleotide sequence ID" value="NZ_FXUG01000001.1"/>
</dbReference>
<gene>
    <name evidence="7" type="ORF">SAMN06265222_101986</name>
</gene>
<proteinExistence type="inferred from homology"/>
<dbReference type="CDD" id="cd02178">
    <property type="entry name" value="GH16_beta_agarase"/>
    <property type="match status" value="1"/>
</dbReference>
<organism evidence="7 8">
    <name type="scientific">Neorhodopirellula lusitana</name>
    <dbReference type="NCBI Taxonomy" id="445327"/>
    <lineage>
        <taxon>Bacteria</taxon>
        <taxon>Pseudomonadati</taxon>
        <taxon>Planctomycetota</taxon>
        <taxon>Planctomycetia</taxon>
        <taxon>Pirellulales</taxon>
        <taxon>Pirellulaceae</taxon>
        <taxon>Neorhodopirellula</taxon>
    </lineage>
</organism>
<dbReference type="SUPFAM" id="SSF49899">
    <property type="entry name" value="Concanavalin A-like lectins/glucanases"/>
    <property type="match status" value="1"/>
</dbReference>
<evidence type="ECO:0000256" key="5">
    <source>
        <dbReference type="SAM" id="SignalP"/>
    </source>
</evidence>
<sequence length="285" mass="32121">MFVDSRCLFACFVLVLVAAPVVADGLPSPPEGYRWEKNEAFSDEFDGDQLDSAKWYDHNPRWKGRAPGLFVPSAISVGDGYLCIRCGVLDPPQGEFSVACGAVQSKAKTALYGYYECRMKASSIPTSSTFWLTSESKKVDGGRLSFELDIQECVGRADRFAVFTTHMKSNTHVNFQAAEKGAETQRRHEGGQAPLKSKVDDEFHTYACWWVDATTVKFYADGEYQFTVHPPVDFGEAPFDFPMFMNLVCETYDWNARPTVEELSDDTRNATLYDYVRSYRLVKSK</sequence>
<keyword evidence="4" id="KW-0326">Glycosidase</keyword>
<keyword evidence="3 7" id="KW-0378">Hydrolase</keyword>
<comment type="caution">
    <text evidence="7">The sequence shown here is derived from an EMBL/GenBank/DDBJ whole genome shotgun (WGS) entry which is preliminary data.</text>
</comment>
<evidence type="ECO:0000256" key="3">
    <source>
        <dbReference type="ARBA" id="ARBA00022801"/>
    </source>
</evidence>